<name>A0A7R9L4U2_9ACAR</name>
<dbReference type="Pfam" id="PF00067">
    <property type="entry name" value="p450"/>
    <property type="match status" value="2"/>
</dbReference>
<evidence type="ECO:0000256" key="6">
    <source>
        <dbReference type="RuleBase" id="RU000461"/>
    </source>
</evidence>
<dbReference type="EMBL" id="CAJPIZ010015817">
    <property type="protein sequence ID" value="CAG2115421.1"/>
    <property type="molecule type" value="Genomic_DNA"/>
</dbReference>
<keyword evidence="8" id="KW-1185">Reference proteome</keyword>
<reference evidence="7" key="1">
    <citation type="submission" date="2020-11" db="EMBL/GenBank/DDBJ databases">
        <authorList>
            <person name="Tran Van P."/>
        </authorList>
    </citation>
    <scope>NUCLEOTIDE SEQUENCE</scope>
</reference>
<dbReference type="GO" id="GO:0016705">
    <property type="term" value="F:oxidoreductase activity, acting on paired donors, with incorporation or reduction of molecular oxygen"/>
    <property type="evidence" value="ECO:0007669"/>
    <property type="project" value="InterPro"/>
</dbReference>
<dbReference type="InterPro" id="IPR001128">
    <property type="entry name" value="Cyt_P450"/>
</dbReference>
<dbReference type="GO" id="GO:0005506">
    <property type="term" value="F:iron ion binding"/>
    <property type="evidence" value="ECO:0007669"/>
    <property type="project" value="InterPro"/>
</dbReference>
<dbReference type="Proteomes" id="UP000759131">
    <property type="component" value="Unassembled WGS sequence"/>
</dbReference>
<keyword evidence="4 6" id="KW-0503">Monooxygenase</keyword>
<feature type="binding site" description="axial binding residue" evidence="5">
    <location>
        <position position="520"/>
    </location>
    <ligand>
        <name>heme</name>
        <dbReference type="ChEBI" id="CHEBI:30413"/>
    </ligand>
    <ligandPart>
        <name>Fe</name>
        <dbReference type="ChEBI" id="CHEBI:18248"/>
    </ligandPart>
</feature>
<dbReference type="SUPFAM" id="SSF48264">
    <property type="entry name" value="Cytochrome P450"/>
    <property type="match status" value="2"/>
</dbReference>
<keyword evidence="6" id="KW-0560">Oxidoreductase</keyword>
<dbReference type="InterPro" id="IPR050182">
    <property type="entry name" value="Cytochrome_P450_fam2"/>
</dbReference>
<dbReference type="GO" id="GO:0004497">
    <property type="term" value="F:monooxygenase activity"/>
    <property type="evidence" value="ECO:0007669"/>
    <property type="project" value="UniProtKB-KW"/>
</dbReference>
<keyword evidence="3 5" id="KW-0408">Iron</keyword>
<comment type="cofactor">
    <cofactor evidence="5">
        <name>heme</name>
        <dbReference type="ChEBI" id="CHEBI:30413"/>
    </cofactor>
</comment>
<proteinExistence type="inferred from homology"/>
<dbReference type="OrthoDB" id="1055148at2759"/>
<dbReference type="PRINTS" id="PR00463">
    <property type="entry name" value="EP450I"/>
</dbReference>
<dbReference type="GO" id="GO:0020037">
    <property type="term" value="F:heme binding"/>
    <property type="evidence" value="ECO:0007669"/>
    <property type="project" value="InterPro"/>
</dbReference>
<dbReference type="PROSITE" id="PS00086">
    <property type="entry name" value="CYTOCHROME_P450"/>
    <property type="match status" value="2"/>
</dbReference>
<keyword evidence="5 6" id="KW-0349">Heme</keyword>
<dbReference type="InterPro" id="IPR017972">
    <property type="entry name" value="Cyt_P450_CS"/>
</dbReference>
<comment type="similarity">
    <text evidence="1 6">Belongs to the cytochrome P450 family.</text>
</comment>
<dbReference type="AlphaFoldDB" id="A0A7R9L4U2"/>
<protein>
    <recommendedName>
        <fullName evidence="9">Cytochrome P450</fullName>
    </recommendedName>
</protein>
<dbReference type="EMBL" id="OC870392">
    <property type="protein sequence ID" value="CAD7634991.1"/>
    <property type="molecule type" value="Genomic_DNA"/>
</dbReference>
<dbReference type="PRINTS" id="PR00385">
    <property type="entry name" value="P450"/>
</dbReference>
<evidence type="ECO:0000256" key="3">
    <source>
        <dbReference type="ARBA" id="ARBA00023004"/>
    </source>
</evidence>
<evidence type="ECO:0000256" key="5">
    <source>
        <dbReference type="PIRSR" id="PIRSR602401-1"/>
    </source>
</evidence>
<gene>
    <name evidence="7" type="ORF">OSB1V03_LOCUS15383</name>
</gene>
<evidence type="ECO:0008006" key="9">
    <source>
        <dbReference type="Google" id="ProtNLM"/>
    </source>
</evidence>
<dbReference type="PANTHER" id="PTHR24300:SF417">
    <property type="entry name" value="CYTOCHROME P450 508B1-RELATED"/>
    <property type="match status" value="1"/>
</dbReference>
<evidence type="ECO:0000313" key="8">
    <source>
        <dbReference type="Proteomes" id="UP000759131"/>
    </source>
</evidence>
<evidence type="ECO:0000256" key="4">
    <source>
        <dbReference type="ARBA" id="ARBA00023033"/>
    </source>
</evidence>
<accession>A0A7R9L4U2</accession>
<dbReference type="InterPro" id="IPR002401">
    <property type="entry name" value="Cyt_P450_E_grp-I"/>
</dbReference>
<evidence type="ECO:0000256" key="1">
    <source>
        <dbReference type="ARBA" id="ARBA00010617"/>
    </source>
</evidence>
<organism evidence="7">
    <name type="scientific">Medioppia subpectinata</name>
    <dbReference type="NCBI Taxonomy" id="1979941"/>
    <lineage>
        <taxon>Eukaryota</taxon>
        <taxon>Metazoa</taxon>
        <taxon>Ecdysozoa</taxon>
        <taxon>Arthropoda</taxon>
        <taxon>Chelicerata</taxon>
        <taxon>Arachnida</taxon>
        <taxon>Acari</taxon>
        <taxon>Acariformes</taxon>
        <taxon>Sarcoptiformes</taxon>
        <taxon>Oribatida</taxon>
        <taxon>Brachypylina</taxon>
        <taxon>Oppioidea</taxon>
        <taxon>Oppiidae</taxon>
        <taxon>Medioppia</taxon>
    </lineage>
</organism>
<dbReference type="Gene3D" id="1.10.630.10">
    <property type="entry name" value="Cytochrome P450"/>
    <property type="match status" value="2"/>
</dbReference>
<sequence length="581" mass="67356">MQQKLRQEIESQIGDRMPTHEDRNRCHYVMAFIAETMRFRNVIPVSPLHKTVVQTKIGDYTVPKDTAVTLYHHNILNNPKYWENPNELIPERFLDSDGQYMTSHNKAFIPFGVGRRVCLGEKLAIADLFLVLVSFLQLTQQYDIVLAKHSGDPVIVINDIDLGKELFRKNDAAGRYNIYLFELVNNGKRSDIVGADYGHTWEALRRVGHSAVQKYSTSDKLVLLVRDCVERTVEMMVDNEGLNKPFVATDYIYQMFFNILSTSAFGKSYDTNNKEYKQIKYVMKDFMRENSTKFLLLQVLPVARYVFKGMADKQKRIMNDMLDMLKNKFVKHYEDFDESSQRDFCDALISAKNDALRDGKESAPYLTDDNLSMTIFDLFFAGTDTSQQTFQWLLLFLCYYPEMQQKLRQEIESQIGDRMPTHEDRNRCHFIMAFIAETMRFRNVVPLSPLHKTVVQTKIGDYTVPKGTAVTLYHHNILNNPKFWENPDQLIPERFLESDGQYMTSRNKAFIPFGVGRRVCLGEKLAIADLFLVLVSFLQSTQQYDIVLAKHSGIDPEPNIADSINPKHYEIKFVHKLQLAN</sequence>
<dbReference type="InterPro" id="IPR036396">
    <property type="entry name" value="Cyt_P450_sf"/>
</dbReference>
<evidence type="ECO:0000256" key="2">
    <source>
        <dbReference type="ARBA" id="ARBA00022723"/>
    </source>
</evidence>
<evidence type="ECO:0000313" key="7">
    <source>
        <dbReference type="EMBL" id="CAD7634991.1"/>
    </source>
</evidence>
<keyword evidence="2 5" id="KW-0479">Metal-binding</keyword>
<dbReference type="PANTHER" id="PTHR24300">
    <property type="entry name" value="CYTOCHROME P450 508A4-RELATED"/>
    <property type="match status" value="1"/>
</dbReference>